<dbReference type="Proteomes" id="UP001165121">
    <property type="component" value="Unassembled WGS sequence"/>
</dbReference>
<name>A0A9W6XJ14_9STRA</name>
<accession>A0A9W6XJ14</accession>
<organism evidence="1 2">
    <name type="scientific">Phytophthora fragariaefolia</name>
    <dbReference type="NCBI Taxonomy" id="1490495"/>
    <lineage>
        <taxon>Eukaryota</taxon>
        <taxon>Sar</taxon>
        <taxon>Stramenopiles</taxon>
        <taxon>Oomycota</taxon>
        <taxon>Peronosporomycetes</taxon>
        <taxon>Peronosporales</taxon>
        <taxon>Peronosporaceae</taxon>
        <taxon>Phytophthora</taxon>
    </lineage>
</organism>
<keyword evidence="2" id="KW-1185">Reference proteome</keyword>
<gene>
    <name evidence="1" type="ORF">Pfra01_001184900</name>
</gene>
<proteinExistence type="predicted"/>
<protein>
    <submittedName>
        <fullName evidence="1">Unnamed protein product</fullName>
    </submittedName>
</protein>
<dbReference type="EMBL" id="BSXT01001179">
    <property type="protein sequence ID" value="GMF39633.1"/>
    <property type="molecule type" value="Genomic_DNA"/>
</dbReference>
<dbReference type="OrthoDB" id="104694at2759"/>
<reference evidence="1" key="1">
    <citation type="submission" date="2023-04" db="EMBL/GenBank/DDBJ databases">
        <title>Phytophthora fragariaefolia NBRC 109709.</title>
        <authorList>
            <person name="Ichikawa N."/>
            <person name="Sato H."/>
            <person name="Tonouchi N."/>
        </authorList>
    </citation>
    <scope>NUCLEOTIDE SEQUENCE</scope>
    <source>
        <strain evidence="1">NBRC 109709</strain>
    </source>
</reference>
<evidence type="ECO:0000313" key="1">
    <source>
        <dbReference type="EMBL" id="GMF39633.1"/>
    </source>
</evidence>
<dbReference type="AlphaFoldDB" id="A0A9W6XJ14"/>
<sequence length="114" mass="13399">MIRLHEYTGLLSDLTKCLRNPTLQLSRSLVRIEVNPLFPGEYKKQEVEGLMAHNGEFLPVTKEKHHQVKNCRAQSRNKFVLCHEVDLPPRYLHLEYHLRVRLNASPTVGSIQWW</sequence>
<evidence type="ECO:0000313" key="2">
    <source>
        <dbReference type="Proteomes" id="UP001165121"/>
    </source>
</evidence>
<comment type="caution">
    <text evidence="1">The sequence shown here is derived from an EMBL/GenBank/DDBJ whole genome shotgun (WGS) entry which is preliminary data.</text>
</comment>